<reference evidence="2 3" key="1">
    <citation type="submission" date="2019-02" db="EMBL/GenBank/DDBJ databases">
        <authorList>
            <person name="Goldberg S.R."/>
            <person name="Haltli B.A."/>
            <person name="Correa H."/>
            <person name="Russell K.G."/>
        </authorList>
    </citation>
    <scope>NUCLEOTIDE SEQUENCE [LARGE SCALE GENOMIC DNA]</scope>
    <source>
        <strain evidence="2 3">JCM 16186</strain>
    </source>
</reference>
<organism evidence="2 3">
    <name type="scientific">Fulvivirga kasyanovii</name>
    <dbReference type="NCBI Taxonomy" id="396812"/>
    <lineage>
        <taxon>Bacteria</taxon>
        <taxon>Pseudomonadati</taxon>
        <taxon>Bacteroidota</taxon>
        <taxon>Cytophagia</taxon>
        <taxon>Cytophagales</taxon>
        <taxon>Fulvivirgaceae</taxon>
        <taxon>Fulvivirga</taxon>
    </lineage>
</organism>
<dbReference type="EMBL" id="SMLW01000131">
    <property type="protein sequence ID" value="MTI23389.1"/>
    <property type="molecule type" value="Genomic_DNA"/>
</dbReference>
<feature type="domain" description="Glycosyl transferase family 1" evidence="1">
    <location>
        <begin position="114"/>
        <end position="264"/>
    </location>
</feature>
<sequence>QEYDYDILVFNNAIIGIESAKKLTIPVVGMINDDNSLTTSLSNFELNKRWFRSWIFKYFESVACKTEARIIVNSKFLLKEVKEAYDIQSKRISKLYKSVDVKGIRFVLRNGLQENIKVLFVKSNYYNGGLFDLLDALGSLTRYTFNLRIVGPEKASFHSIEKYAINKGYKNLSMNILGRLNQEEVFKEMHEADIFSVPSKQEALGVANIEALMHGLPVVATSAGGIPEVLGYGRYGWLAKPSDHLSLAEAFQHCLDDEEDRKRRTSLGNDHVRRKFNKEVMLDKFVSIMESVLVK</sequence>
<evidence type="ECO:0000313" key="3">
    <source>
        <dbReference type="Proteomes" id="UP000798808"/>
    </source>
</evidence>
<dbReference type="InterPro" id="IPR001296">
    <property type="entry name" value="Glyco_trans_1"/>
</dbReference>
<dbReference type="CDD" id="cd03801">
    <property type="entry name" value="GT4_PimA-like"/>
    <property type="match status" value="1"/>
</dbReference>
<dbReference type="Gene3D" id="3.40.50.2000">
    <property type="entry name" value="Glycogen Phosphorylase B"/>
    <property type="match status" value="2"/>
</dbReference>
<proteinExistence type="predicted"/>
<dbReference type="Proteomes" id="UP000798808">
    <property type="component" value="Unassembled WGS sequence"/>
</dbReference>
<protein>
    <submittedName>
        <fullName evidence="2">Glycosyltransferase</fullName>
    </submittedName>
</protein>
<accession>A0ABW9RJ02</accession>
<evidence type="ECO:0000313" key="2">
    <source>
        <dbReference type="EMBL" id="MTI23389.1"/>
    </source>
</evidence>
<dbReference type="Pfam" id="PF00534">
    <property type="entry name" value="Glycos_transf_1"/>
    <property type="match status" value="1"/>
</dbReference>
<keyword evidence="3" id="KW-1185">Reference proteome</keyword>
<name>A0ABW9RJ02_9BACT</name>
<dbReference type="PANTHER" id="PTHR12526:SF630">
    <property type="entry name" value="GLYCOSYLTRANSFERASE"/>
    <property type="match status" value="1"/>
</dbReference>
<dbReference type="PANTHER" id="PTHR12526">
    <property type="entry name" value="GLYCOSYLTRANSFERASE"/>
    <property type="match status" value="1"/>
</dbReference>
<gene>
    <name evidence="2" type="ORF">E1163_00325</name>
</gene>
<evidence type="ECO:0000259" key="1">
    <source>
        <dbReference type="Pfam" id="PF00534"/>
    </source>
</evidence>
<dbReference type="SUPFAM" id="SSF53756">
    <property type="entry name" value="UDP-Glycosyltransferase/glycogen phosphorylase"/>
    <property type="match status" value="1"/>
</dbReference>
<comment type="caution">
    <text evidence="2">The sequence shown here is derived from an EMBL/GenBank/DDBJ whole genome shotgun (WGS) entry which is preliminary data.</text>
</comment>
<feature type="non-terminal residue" evidence="2">
    <location>
        <position position="1"/>
    </location>
</feature>
<dbReference type="RefSeq" id="WP_155168542.1">
    <property type="nucleotide sequence ID" value="NZ_SMLW01000131.1"/>
</dbReference>